<dbReference type="Pfam" id="PF01381">
    <property type="entry name" value="HTH_3"/>
    <property type="match status" value="1"/>
</dbReference>
<dbReference type="InterPro" id="IPR001387">
    <property type="entry name" value="Cro/C1-type_HTH"/>
</dbReference>
<comment type="caution">
    <text evidence="4">The sequence shown here is derived from an EMBL/GenBank/DDBJ whole genome shotgun (WGS) entry which is preliminary data.</text>
</comment>
<protein>
    <submittedName>
        <fullName evidence="4">Helix-turn-helix domain-containing protein</fullName>
    </submittedName>
</protein>
<dbReference type="Gene3D" id="1.10.260.40">
    <property type="entry name" value="lambda repressor-like DNA-binding domains"/>
    <property type="match status" value="1"/>
</dbReference>
<dbReference type="EMBL" id="JAZDQT010000001">
    <property type="protein sequence ID" value="MEE1943907.1"/>
    <property type="molecule type" value="Genomic_DNA"/>
</dbReference>
<dbReference type="PANTHER" id="PTHR46797:SF1">
    <property type="entry name" value="METHYLPHOSPHONATE SYNTHASE"/>
    <property type="match status" value="1"/>
</dbReference>
<dbReference type="PROSITE" id="PS50943">
    <property type="entry name" value="HTH_CROC1"/>
    <property type="match status" value="1"/>
</dbReference>
<dbReference type="SMART" id="SM00530">
    <property type="entry name" value="HTH_XRE"/>
    <property type="match status" value="1"/>
</dbReference>
<dbReference type="InterPro" id="IPR010982">
    <property type="entry name" value="Lambda_DNA-bd_dom_sf"/>
</dbReference>
<keyword evidence="2" id="KW-0175">Coiled coil</keyword>
<proteinExistence type="predicted"/>
<dbReference type="PANTHER" id="PTHR46797">
    <property type="entry name" value="HTH-TYPE TRANSCRIPTIONAL REGULATOR"/>
    <property type="match status" value="1"/>
</dbReference>
<evidence type="ECO:0000259" key="3">
    <source>
        <dbReference type="PROSITE" id="PS50943"/>
    </source>
</evidence>
<evidence type="ECO:0000313" key="4">
    <source>
        <dbReference type="EMBL" id="MEE1943907.1"/>
    </source>
</evidence>
<sequence length="119" mass="13453">MNNIGKNIRQLRQKNGWSQGEVAKRLDISIPAFSKIETGITDINISRLDQIAKLFEVSTLEIISNDGKGIQGGISSVEISILKDKLAIKEEEITKLQKKIIDLYEELRNLSESKNFPQR</sequence>
<keyword evidence="1" id="KW-0238">DNA-binding</keyword>
<dbReference type="SUPFAM" id="SSF47413">
    <property type="entry name" value="lambda repressor-like DNA-binding domains"/>
    <property type="match status" value="1"/>
</dbReference>
<dbReference type="CDD" id="cd00093">
    <property type="entry name" value="HTH_XRE"/>
    <property type="match status" value="1"/>
</dbReference>
<name>A0ABU7I361_9SPHI</name>
<organism evidence="4 5">
    <name type="scientific">Pedobacter albus</name>
    <dbReference type="NCBI Taxonomy" id="3113905"/>
    <lineage>
        <taxon>Bacteria</taxon>
        <taxon>Pseudomonadati</taxon>
        <taxon>Bacteroidota</taxon>
        <taxon>Sphingobacteriia</taxon>
        <taxon>Sphingobacteriales</taxon>
        <taxon>Sphingobacteriaceae</taxon>
        <taxon>Pedobacter</taxon>
    </lineage>
</organism>
<keyword evidence="5" id="KW-1185">Reference proteome</keyword>
<feature type="coiled-coil region" evidence="2">
    <location>
        <begin position="79"/>
        <end position="113"/>
    </location>
</feature>
<evidence type="ECO:0000256" key="1">
    <source>
        <dbReference type="ARBA" id="ARBA00023125"/>
    </source>
</evidence>
<gene>
    <name evidence="4" type="ORF">VRU48_02230</name>
</gene>
<evidence type="ECO:0000313" key="5">
    <source>
        <dbReference type="Proteomes" id="UP001336835"/>
    </source>
</evidence>
<feature type="domain" description="HTH cro/C1-type" evidence="3">
    <location>
        <begin position="8"/>
        <end position="62"/>
    </location>
</feature>
<reference evidence="4 5" key="1">
    <citation type="submission" date="2024-01" db="EMBL/GenBank/DDBJ databases">
        <title>Pedobacter sp. nov., isolated from fresh soil.</title>
        <authorList>
            <person name="Le N.T.T."/>
        </authorList>
    </citation>
    <scope>NUCLEOTIDE SEQUENCE [LARGE SCALE GENOMIC DNA]</scope>
    <source>
        <strain evidence="4 5">KR3-3</strain>
    </source>
</reference>
<accession>A0ABU7I361</accession>
<dbReference type="RefSeq" id="WP_330106300.1">
    <property type="nucleotide sequence ID" value="NZ_JAZDQT010000001.1"/>
</dbReference>
<evidence type="ECO:0000256" key="2">
    <source>
        <dbReference type="SAM" id="Coils"/>
    </source>
</evidence>
<dbReference type="Proteomes" id="UP001336835">
    <property type="component" value="Unassembled WGS sequence"/>
</dbReference>
<dbReference type="InterPro" id="IPR050807">
    <property type="entry name" value="TransReg_Diox_bact_type"/>
</dbReference>